<dbReference type="InterPro" id="IPR026960">
    <property type="entry name" value="RVT-Znf"/>
</dbReference>
<dbReference type="PANTHER" id="PTHR33116:SF86">
    <property type="entry name" value="REVERSE TRANSCRIPTASE DOMAIN-CONTAINING PROTEIN"/>
    <property type="match status" value="1"/>
</dbReference>
<reference evidence="2" key="1">
    <citation type="journal article" date="2014" name="Nat. Commun.">
        <title>The emerging biofuel crop Camelina sativa retains a highly undifferentiated hexaploid genome structure.</title>
        <authorList>
            <person name="Kagale S."/>
            <person name="Koh C."/>
            <person name="Nixon J."/>
            <person name="Bollina V."/>
            <person name="Clarke W.E."/>
            <person name="Tuteja R."/>
            <person name="Spillane C."/>
            <person name="Robinson S.J."/>
            <person name="Links M.G."/>
            <person name="Clarke C."/>
            <person name="Higgins E.E."/>
            <person name="Huebert T."/>
            <person name="Sharpe A.G."/>
            <person name="Parkin I.A."/>
        </authorList>
    </citation>
    <scope>NUCLEOTIDE SEQUENCE [LARGE SCALE GENOMIC DNA]</scope>
    <source>
        <strain evidence="2">cv. DH55</strain>
    </source>
</reference>
<dbReference type="GeneID" id="109127304"/>
<evidence type="ECO:0000313" key="2">
    <source>
        <dbReference type="Proteomes" id="UP000694864"/>
    </source>
</evidence>
<feature type="domain" description="Reverse transcriptase zinc-binding" evidence="1">
    <location>
        <begin position="275"/>
        <end position="341"/>
    </location>
</feature>
<proteinExistence type="predicted"/>
<evidence type="ECO:0000259" key="1">
    <source>
        <dbReference type="Pfam" id="PF13966"/>
    </source>
</evidence>
<keyword evidence="2" id="KW-1185">Reference proteome</keyword>
<evidence type="ECO:0000313" key="3">
    <source>
        <dbReference type="RefSeq" id="XP_019087439.1"/>
    </source>
</evidence>
<reference evidence="3" key="2">
    <citation type="submission" date="2025-08" db="UniProtKB">
        <authorList>
            <consortium name="RefSeq"/>
        </authorList>
    </citation>
    <scope>IDENTIFICATION</scope>
    <source>
        <tissue evidence="3">Leaf</tissue>
    </source>
</reference>
<sequence>MGSYLGLPESLRGSKTKVFSFVRDRLQGRTTGWSAKLLSKGGKELMIKSVATAVPTFVMSCFRLPKTMTSKLTSAVANFWWSTSGQSGGGMHWNVDALNSALLAKQLWRLIEAPDTLFARVFKGRYYRNSNPMEPIRSYSPSYGWRSITSVRSLVNKRLIIRVGSGESISIWTDPWVPSQSPRPAFSKGPLKDPSLKISHLIDCHTNTWRTDRLKEFFAPEDVDLIGAIPLGSRRLDDSMGWHYTKSGMYTVKSGYDTERFAVSQLMMVSRAGPEITPLLAGVWGVSCPPKIKHFMWQVLTGCISVSANLRRRGIACDTACVRCGAEEETINHAIFRCPPAR</sequence>
<gene>
    <name evidence="3" type="primary">LOC109127304</name>
</gene>
<dbReference type="Proteomes" id="UP000694864">
    <property type="component" value="Chromosome 11"/>
</dbReference>
<organism evidence="2 3">
    <name type="scientific">Camelina sativa</name>
    <name type="common">False flax</name>
    <name type="synonym">Myagrum sativum</name>
    <dbReference type="NCBI Taxonomy" id="90675"/>
    <lineage>
        <taxon>Eukaryota</taxon>
        <taxon>Viridiplantae</taxon>
        <taxon>Streptophyta</taxon>
        <taxon>Embryophyta</taxon>
        <taxon>Tracheophyta</taxon>
        <taxon>Spermatophyta</taxon>
        <taxon>Magnoliopsida</taxon>
        <taxon>eudicotyledons</taxon>
        <taxon>Gunneridae</taxon>
        <taxon>Pentapetalae</taxon>
        <taxon>rosids</taxon>
        <taxon>malvids</taxon>
        <taxon>Brassicales</taxon>
        <taxon>Brassicaceae</taxon>
        <taxon>Camelineae</taxon>
        <taxon>Camelina</taxon>
    </lineage>
</organism>
<name>A0ABM1QL01_CAMSA</name>
<dbReference type="Pfam" id="PF13966">
    <property type="entry name" value="zf-RVT"/>
    <property type="match status" value="1"/>
</dbReference>
<accession>A0ABM1QL01</accession>
<dbReference type="PANTHER" id="PTHR33116">
    <property type="entry name" value="REVERSE TRANSCRIPTASE ZINC-BINDING DOMAIN-CONTAINING PROTEIN-RELATED-RELATED"/>
    <property type="match status" value="1"/>
</dbReference>
<dbReference type="RefSeq" id="XP_019087439.1">
    <property type="nucleotide sequence ID" value="XM_019231894.1"/>
</dbReference>
<protein>
    <submittedName>
        <fullName evidence="3">Uncharacterized protein LOC109127304</fullName>
    </submittedName>
</protein>